<reference evidence="1 2" key="1">
    <citation type="submission" date="2021-04" db="EMBL/GenBank/DDBJ databases">
        <title>The genome sequence of Ideonella sp. 3Y2.</title>
        <authorList>
            <person name="Liu Y."/>
        </authorList>
    </citation>
    <scope>NUCLEOTIDE SEQUENCE [LARGE SCALE GENOMIC DNA]</scope>
    <source>
        <strain evidence="1 2">3Y2</strain>
    </source>
</reference>
<evidence type="ECO:0000313" key="1">
    <source>
        <dbReference type="EMBL" id="MBQ0933420.1"/>
    </source>
</evidence>
<dbReference type="AlphaFoldDB" id="A0A941BDV9"/>
<evidence type="ECO:0000313" key="2">
    <source>
        <dbReference type="Proteomes" id="UP000676246"/>
    </source>
</evidence>
<protein>
    <submittedName>
        <fullName evidence="1">Uncharacterized protein</fullName>
    </submittedName>
</protein>
<dbReference type="RefSeq" id="WP_210857086.1">
    <property type="nucleotide sequence ID" value="NZ_JAGQDD010000028.1"/>
</dbReference>
<dbReference type="EMBL" id="JAGQDD010000028">
    <property type="protein sequence ID" value="MBQ0933420.1"/>
    <property type="molecule type" value="Genomic_DNA"/>
</dbReference>
<keyword evidence="2" id="KW-1185">Reference proteome</keyword>
<accession>A0A941BDV9</accession>
<name>A0A941BDV9_9BURK</name>
<sequence>MGATWRLIVGGVPSGLDRQELEALLAPCGAARLDVHESAGGPGESVVVVRIGTDLRLAERLRQRVGGRSIQGHRLWTWLSRRPLH</sequence>
<comment type="caution">
    <text evidence="1">The sequence shown here is derived from an EMBL/GenBank/DDBJ whole genome shotgun (WGS) entry which is preliminary data.</text>
</comment>
<gene>
    <name evidence="1" type="ORF">KAK03_23340</name>
</gene>
<organism evidence="1 2">
    <name type="scientific">Ideonella alba</name>
    <dbReference type="NCBI Taxonomy" id="2824118"/>
    <lineage>
        <taxon>Bacteria</taxon>
        <taxon>Pseudomonadati</taxon>
        <taxon>Pseudomonadota</taxon>
        <taxon>Betaproteobacteria</taxon>
        <taxon>Burkholderiales</taxon>
        <taxon>Sphaerotilaceae</taxon>
        <taxon>Ideonella</taxon>
    </lineage>
</organism>
<proteinExistence type="predicted"/>
<dbReference type="Proteomes" id="UP000676246">
    <property type="component" value="Unassembled WGS sequence"/>
</dbReference>